<dbReference type="GO" id="GO:0051287">
    <property type="term" value="F:NAD binding"/>
    <property type="evidence" value="ECO:0007669"/>
    <property type="project" value="InterPro"/>
</dbReference>
<dbReference type="SUPFAM" id="SSF52283">
    <property type="entry name" value="Formate/glycerate dehydrogenase catalytic domain-like"/>
    <property type="match status" value="1"/>
</dbReference>
<dbReference type="Gene3D" id="3.40.50.720">
    <property type="entry name" value="NAD(P)-binding Rossmann-like Domain"/>
    <property type="match status" value="2"/>
</dbReference>
<dbReference type="Pfam" id="PF02826">
    <property type="entry name" value="2-Hacid_dh_C"/>
    <property type="match status" value="1"/>
</dbReference>
<dbReference type="PANTHER" id="PTHR43761">
    <property type="entry name" value="D-ISOMER SPECIFIC 2-HYDROXYACID DEHYDROGENASE FAMILY PROTEIN (AFU_ORTHOLOGUE AFUA_1G13630)"/>
    <property type="match status" value="1"/>
</dbReference>
<evidence type="ECO:0000313" key="8">
    <source>
        <dbReference type="Proteomes" id="UP000245639"/>
    </source>
</evidence>
<feature type="domain" description="D-isomer specific 2-hydroxyacid dehydrogenase NAD-binding" evidence="6">
    <location>
        <begin position="112"/>
        <end position="260"/>
    </location>
</feature>
<dbReference type="InterPro" id="IPR036291">
    <property type="entry name" value="NAD(P)-bd_dom_sf"/>
</dbReference>
<keyword evidence="8" id="KW-1185">Reference proteome</keyword>
<dbReference type="SUPFAM" id="SSF51735">
    <property type="entry name" value="NAD(P)-binding Rossmann-fold domains"/>
    <property type="match status" value="1"/>
</dbReference>
<feature type="domain" description="D-isomer specific 2-hydroxyacid dehydrogenase catalytic" evidence="5">
    <location>
        <begin position="34"/>
        <end position="304"/>
    </location>
</feature>
<evidence type="ECO:0000256" key="3">
    <source>
        <dbReference type="ARBA" id="ARBA00023027"/>
    </source>
</evidence>
<organism evidence="7 8">
    <name type="scientific">Actinomycetospora cinnamomea</name>
    <dbReference type="NCBI Taxonomy" id="663609"/>
    <lineage>
        <taxon>Bacteria</taxon>
        <taxon>Bacillati</taxon>
        <taxon>Actinomycetota</taxon>
        <taxon>Actinomycetes</taxon>
        <taxon>Pseudonocardiales</taxon>
        <taxon>Pseudonocardiaceae</taxon>
        <taxon>Actinomycetospora</taxon>
    </lineage>
</organism>
<dbReference type="InterPro" id="IPR050418">
    <property type="entry name" value="D-iso_2-hydroxyacid_DH_PdxB"/>
</dbReference>
<dbReference type="EMBL" id="QEKW01000009">
    <property type="protein sequence ID" value="PVZ08217.1"/>
    <property type="molecule type" value="Genomic_DNA"/>
</dbReference>
<keyword evidence="3" id="KW-0520">NAD</keyword>
<name>A0A2U1F7P7_9PSEU</name>
<dbReference type="Proteomes" id="UP000245639">
    <property type="component" value="Unassembled WGS sequence"/>
</dbReference>
<evidence type="ECO:0000256" key="2">
    <source>
        <dbReference type="ARBA" id="ARBA00023002"/>
    </source>
</evidence>
<comment type="similarity">
    <text evidence="1 4">Belongs to the D-isomer specific 2-hydroxyacid dehydrogenase family.</text>
</comment>
<sequence>MTDPDPHPVAIIQLPPDRVSSHLKRSFDELVQSAWVETLEECTNEQKSIARILVAANGDLGRNSLVQLPSLNLVVCIGTAYDNVDLDYCKENGIVVANTPGYAGPSVAEHALALMMSLNRRVCEINSHVQAGHVDTTGFIARDLRDKTAGIFGLGDIGGRIASMVDAIGMKVIFTSRQTKTFPGARQVDRETLLRESDILFLSAPLTDDTADLVNRQTLSSMKPSAQIINISADELIIGADLVASIKADRLGGAALDVIGDPAVYRGQPKIILTHLNGWWTIECQERWAETWMSSVRAYLTHGSVGAVNVTAGD</sequence>
<reference evidence="7 8" key="1">
    <citation type="submission" date="2018-04" db="EMBL/GenBank/DDBJ databases">
        <title>Genomic Encyclopedia of Type Strains, Phase IV (KMG-IV): sequencing the most valuable type-strain genomes for metagenomic binning, comparative biology and taxonomic classification.</title>
        <authorList>
            <person name="Goeker M."/>
        </authorList>
    </citation>
    <scope>NUCLEOTIDE SEQUENCE [LARGE SCALE GENOMIC DNA]</scope>
    <source>
        <strain evidence="7 8">DSM 45771</strain>
    </source>
</reference>
<dbReference type="GO" id="GO:0016616">
    <property type="term" value="F:oxidoreductase activity, acting on the CH-OH group of donors, NAD or NADP as acceptor"/>
    <property type="evidence" value="ECO:0007669"/>
    <property type="project" value="InterPro"/>
</dbReference>
<gene>
    <name evidence="7" type="ORF">C8D89_109100</name>
</gene>
<dbReference type="OrthoDB" id="9793626at2"/>
<evidence type="ECO:0000313" key="7">
    <source>
        <dbReference type="EMBL" id="PVZ08217.1"/>
    </source>
</evidence>
<dbReference type="InterPro" id="IPR006139">
    <property type="entry name" value="D-isomer_2_OHA_DH_cat_dom"/>
</dbReference>
<dbReference type="Pfam" id="PF00389">
    <property type="entry name" value="2-Hacid_dh"/>
    <property type="match status" value="1"/>
</dbReference>
<proteinExistence type="inferred from homology"/>
<dbReference type="AlphaFoldDB" id="A0A2U1F7P7"/>
<protein>
    <submittedName>
        <fullName evidence="7">Glycerate dehydrogenase</fullName>
    </submittedName>
</protein>
<keyword evidence="2 4" id="KW-0560">Oxidoreductase</keyword>
<evidence type="ECO:0000256" key="1">
    <source>
        <dbReference type="ARBA" id="ARBA00005854"/>
    </source>
</evidence>
<dbReference type="PANTHER" id="PTHR43761:SF1">
    <property type="entry name" value="D-ISOMER SPECIFIC 2-HYDROXYACID DEHYDROGENASE CATALYTIC DOMAIN-CONTAINING PROTEIN-RELATED"/>
    <property type="match status" value="1"/>
</dbReference>
<dbReference type="RefSeq" id="WP_116709456.1">
    <property type="nucleotide sequence ID" value="NZ_QEKW01000009.1"/>
</dbReference>
<evidence type="ECO:0000259" key="6">
    <source>
        <dbReference type="Pfam" id="PF02826"/>
    </source>
</evidence>
<evidence type="ECO:0000259" key="5">
    <source>
        <dbReference type="Pfam" id="PF00389"/>
    </source>
</evidence>
<evidence type="ECO:0000256" key="4">
    <source>
        <dbReference type="RuleBase" id="RU003719"/>
    </source>
</evidence>
<dbReference type="InterPro" id="IPR006140">
    <property type="entry name" value="D-isomer_DH_NAD-bd"/>
</dbReference>
<accession>A0A2U1F7P7</accession>
<comment type="caution">
    <text evidence="7">The sequence shown here is derived from an EMBL/GenBank/DDBJ whole genome shotgun (WGS) entry which is preliminary data.</text>
</comment>